<evidence type="ECO:0000313" key="2">
    <source>
        <dbReference type="EMBL" id="GFH45365.1"/>
    </source>
</evidence>
<dbReference type="InterPro" id="IPR036779">
    <property type="entry name" value="LysM_dom_sf"/>
</dbReference>
<dbReference type="PROSITE" id="PS51782">
    <property type="entry name" value="LYSM"/>
    <property type="match status" value="1"/>
</dbReference>
<comment type="caution">
    <text evidence="2">The sequence shown here is derived from an EMBL/GenBank/DDBJ whole genome shotgun (WGS) entry which is preliminary data.</text>
</comment>
<dbReference type="InterPro" id="IPR018392">
    <property type="entry name" value="LysM"/>
</dbReference>
<accession>A0AAD3H016</accession>
<dbReference type="AlphaFoldDB" id="A0AAD3H016"/>
<dbReference type="Proteomes" id="UP001054902">
    <property type="component" value="Unassembled WGS sequence"/>
</dbReference>
<gene>
    <name evidence="2" type="ORF">CTEN210_01839</name>
</gene>
<keyword evidence="3" id="KW-1185">Reference proteome</keyword>
<proteinExistence type="predicted"/>
<dbReference type="Gene3D" id="3.10.350.10">
    <property type="entry name" value="LysM domain"/>
    <property type="match status" value="1"/>
</dbReference>
<feature type="domain" description="LysM" evidence="1">
    <location>
        <begin position="78"/>
        <end position="122"/>
    </location>
</feature>
<sequence length="327" mass="37527">MPPAPFLLQHYLYDSDDEVVSNLETIPNSPPQTTTYKTSNMMSMEVDTSLMRPSTIAMNNSYPSIHVNENIHSTDDYYEHIVMPTDTIQGICLKYKTKPMKLRQINKFSGNSLMFAPKKLLIPKRRELCNNMVLSTPIQPQDKTTKEYKIYYLLATFSFATKDVVKTYCELMNWDLNMIEDSIRLDSKGSVCYGLENLKKGLKIRQASKIDSDNDEQIVSNDCPDIVDDDNEDVTPQANHFQLKLHELDFTMLNERNRKRFHGEEEDPFTALGLPDDLHPVKVGKKVIKAVHQHLDKSSRAETIEDIHSGKGDVVEMEMKDFSSHTK</sequence>
<organism evidence="2 3">
    <name type="scientific">Chaetoceros tenuissimus</name>
    <dbReference type="NCBI Taxonomy" id="426638"/>
    <lineage>
        <taxon>Eukaryota</taxon>
        <taxon>Sar</taxon>
        <taxon>Stramenopiles</taxon>
        <taxon>Ochrophyta</taxon>
        <taxon>Bacillariophyta</taxon>
        <taxon>Coscinodiscophyceae</taxon>
        <taxon>Chaetocerotophycidae</taxon>
        <taxon>Chaetocerotales</taxon>
        <taxon>Chaetocerotaceae</taxon>
        <taxon>Chaetoceros</taxon>
    </lineage>
</organism>
<evidence type="ECO:0000259" key="1">
    <source>
        <dbReference type="PROSITE" id="PS51782"/>
    </source>
</evidence>
<protein>
    <recommendedName>
        <fullName evidence="1">LysM domain-containing protein</fullName>
    </recommendedName>
</protein>
<dbReference type="CDD" id="cd00118">
    <property type="entry name" value="LysM"/>
    <property type="match status" value="1"/>
</dbReference>
<dbReference type="EMBL" id="BLLK01000020">
    <property type="protein sequence ID" value="GFH45365.1"/>
    <property type="molecule type" value="Genomic_DNA"/>
</dbReference>
<reference evidence="2 3" key="1">
    <citation type="journal article" date="2021" name="Sci. Rep.">
        <title>The genome of the diatom Chaetoceros tenuissimus carries an ancient integrated fragment of an extant virus.</title>
        <authorList>
            <person name="Hongo Y."/>
            <person name="Kimura K."/>
            <person name="Takaki Y."/>
            <person name="Yoshida Y."/>
            <person name="Baba S."/>
            <person name="Kobayashi G."/>
            <person name="Nagasaki K."/>
            <person name="Hano T."/>
            <person name="Tomaru Y."/>
        </authorList>
    </citation>
    <scope>NUCLEOTIDE SEQUENCE [LARGE SCALE GENOMIC DNA]</scope>
    <source>
        <strain evidence="2 3">NIES-3715</strain>
    </source>
</reference>
<evidence type="ECO:0000313" key="3">
    <source>
        <dbReference type="Proteomes" id="UP001054902"/>
    </source>
</evidence>
<name>A0AAD3H016_9STRA</name>